<dbReference type="SUPFAM" id="SSF49452">
    <property type="entry name" value="Starch-binding domain-like"/>
    <property type="match status" value="1"/>
</dbReference>
<dbReference type="InterPro" id="IPR013783">
    <property type="entry name" value="Ig-like_fold"/>
</dbReference>
<reference evidence="3 4" key="1">
    <citation type="journal article" date="2013" name="Nat. Genet.">
        <title>The high-quality draft genome of peach (Prunus persica) identifies unique patterns of genetic diversity, domestication and genome evolution.</title>
        <authorList>
            <consortium name="International Peach Genome Initiative"/>
            <person name="Verde I."/>
            <person name="Abbott A.G."/>
            <person name="Scalabrin S."/>
            <person name="Jung S."/>
            <person name="Shu S."/>
            <person name="Marroni F."/>
            <person name="Zhebentyayeva T."/>
            <person name="Dettori M.T."/>
            <person name="Grimwood J."/>
            <person name="Cattonaro F."/>
            <person name="Zuccolo A."/>
            <person name="Rossini L."/>
            <person name="Jenkins J."/>
            <person name="Vendramin E."/>
            <person name="Meisel L.A."/>
            <person name="Decroocq V."/>
            <person name="Sosinski B."/>
            <person name="Prochnik S."/>
            <person name="Mitros T."/>
            <person name="Policriti A."/>
            <person name="Cipriani G."/>
            <person name="Dondini L."/>
            <person name="Ficklin S."/>
            <person name="Goodstein D.M."/>
            <person name="Xuan P."/>
            <person name="Del Fabbro C."/>
            <person name="Aramini V."/>
            <person name="Copetti D."/>
            <person name="Gonzalez S."/>
            <person name="Horner D.S."/>
            <person name="Falchi R."/>
            <person name="Lucas S."/>
            <person name="Mica E."/>
            <person name="Maldonado J."/>
            <person name="Lazzari B."/>
            <person name="Bielenberg D."/>
            <person name="Pirona R."/>
            <person name="Miculan M."/>
            <person name="Barakat A."/>
            <person name="Testolin R."/>
            <person name="Stella A."/>
            <person name="Tartarini S."/>
            <person name="Tonutti P."/>
            <person name="Arus P."/>
            <person name="Orellana A."/>
            <person name="Wells C."/>
            <person name="Main D."/>
            <person name="Vizzotto G."/>
            <person name="Silva H."/>
            <person name="Salamini F."/>
            <person name="Schmutz J."/>
            <person name="Morgante M."/>
            <person name="Rokhsar D.S."/>
        </authorList>
    </citation>
    <scope>NUCLEOTIDE SEQUENCE [LARGE SCALE GENOMIC DNA]</scope>
    <source>
        <strain evidence="4">cv. Nemared</strain>
    </source>
</reference>
<organism evidence="3 4">
    <name type="scientific">Prunus persica</name>
    <name type="common">Peach</name>
    <name type="synonym">Amygdalus persica</name>
    <dbReference type="NCBI Taxonomy" id="3760"/>
    <lineage>
        <taxon>Eukaryota</taxon>
        <taxon>Viridiplantae</taxon>
        <taxon>Streptophyta</taxon>
        <taxon>Embryophyta</taxon>
        <taxon>Tracheophyta</taxon>
        <taxon>Spermatophyta</taxon>
        <taxon>Magnoliopsida</taxon>
        <taxon>eudicotyledons</taxon>
        <taxon>Gunneridae</taxon>
        <taxon>Pentapetalae</taxon>
        <taxon>rosids</taxon>
        <taxon>fabids</taxon>
        <taxon>Rosales</taxon>
        <taxon>Rosaceae</taxon>
        <taxon>Amygdaloideae</taxon>
        <taxon>Amygdaleae</taxon>
        <taxon>Prunus</taxon>
    </lineage>
</organism>
<feature type="domain" description="CBM20" evidence="2">
    <location>
        <begin position="83"/>
        <end position="185"/>
    </location>
</feature>
<keyword evidence="4" id="KW-1185">Reference proteome</keyword>
<dbReference type="InterPro" id="IPR013784">
    <property type="entry name" value="Carb-bd-like_fold"/>
</dbReference>
<evidence type="ECO:0000313" key="4">
    <source>
        <dbReference type="Proteomes" id="UP000006882"/>
    </source>
</evidence>
<evidence type="ECO:0000259" key="2">
    <source>
        <dbReference type="PROSITE" id="PS51166"/>
    </source>
</evidence>
<dbReference type="GO" id="GO:2001070">
    <property type="term" value="F:starch binding"/>
    <property type="evidence" value="ECO:0007669"/>
    <property type="project" value="InterPro"/>
</dbReference>
<dbReference type="OrthoDB" id="550577at2759"/>
<proteinExistence type="predicted"/>
<gene>
    <name evidence="3" type="ORF">PRUPE_6G275300</name>
</gene>
<sequence length="518" mass="58432">MKTLVSPSSRVVVDKHWDREKNAFVHRLEACFLRPKRSVDFRFLNLVCFLQQSKPVKPVKPVICLSSKTQTELEVTDDQIQETHHTKTIHVKFQLQKECSFGQQFLIVGDDPMFGLWDPSSAIPMNWSDGNVWTVELDIPVGKSVQFKFILKEITGNILWQPGPDRIFQTWETKNTITVCEDWADAELQKIIEENQANQSVGSNVNSDMSIVAENLTLPEELALNITKEPTIADSSTDLAEKPLVEPWKEQIVADKVSPSQEEPKTTVAENVTPKWPKSYMEPCEEQIAARTKVVDEERVIFPSEEYAAISNKELLVADNIFGNNGRAATERNLSSTHIEGSLINYEEGHVLVPGLTASPAIPTEEAKKEKVEKQMSFDDGSVGAFEAKDLKMPEIQLGLKQEPYSDPPQAETTAIIKDKVQSFDDELEQSPAKNAEHSNSESANGSVLHNDPPQEETNAMINDNEEKSEDDQLNQMHHPAKWADQSDSEPINDNVLDNDVQWGRKMLQKFLNNFRLL</sequence>
<dbReference type="SMART" id="SM01065">
    <property type="entry name" value="CBM_2"/>
    <property type="match status" value="1"/>
</dbReference>
<dbReference type="InterPro" id="IPR002044">
    <property type="entry name" value="CBM20"/>
</dbReference>
<protein>
    <recommendedName>
        <fullName evidence="2">CBM20 domain-containing protein</fullName>
    </recommendedName>
</protein>
<evidence type="ECO:0000313" key="3">
    <source>
        <dbReference type="EMBL" id="ONI03686.1"/>
    </source>
</evidence>
<dbReference type="AlphaFoldDB" id="A0A251NWM5"/>
<dbReference type="Gramene" id="ONI03686">
    <property type="protein sequence ID" value="ONI03686"/>
    <property type="gene ID" value="PRUPE_6G275300"/>
</dbReference>
<dbReference type="Proteomes" id="UP000006882">
    <property type="component" value="Chromosome G6"/>
</dbReference>
<dbReference type="EMBL" id="CM007656">
    <property type="protein sequence ID" value="ONI03686.1"/>
    <property type="molecule type" value="Genomic_DNA"/>
</dbReference>
<dbReference type="SMR" id="A0A251NWM5"/>
<dbReference type="CDD" id="cd05467">
    <property type="entry name" value="CBM20"/>
    <property type="match status" value="1"/>
</dbReference>
<dbReference type="FunFam" id="2.60.40.10:FF:000552">
    <property type="entry name" value="Related to glucoamylase"/>
    <property type="match status" value="1"/>
</dbReference>
<dbReference type="PANTHER" id="PTHR15048:SF0">
    <property type="entry name" value="STARCH-BINDING DOMAIN-CONTAINING PROTEIN 1"/>
    <property type="match status" value="1"/>
</dbReference>
<name>A0A251NWM5_PRUPE</name>
<dbReference type="STRING" id="3760.A0A251NWM5"/>
<feature type="region of interest" description="Disordered" evidence="1">
    <location>
        <begin position="425"/>
        <end position="493"/>
    </location>
</feature>
<accession>A0A251NWM5</accession>
<dbReference type="Gene3D" id="2.60.40.10">
    <property type="entry name" value="Immunoglobulins"/>
    <property type="match status" value="1"/>
</dbReference>
<dbReference type="Pfam" id="PF00686">
    <property type="entry name" value="CBM_20"/>
    <property type="match status" value="1"/>
</dbReference>
<dbReference type="PROSITE" id="PS51166">
    <property type="entry name" value="CBM20"/>
    <property type="match status" value="1"/>
</dbReference>
<evidence type="ECO:0000256" key="1">
    <source>
        <dbReference type="SAM" id="MobiDB-lite"/>
    </source>
</evidence>
<dbReference type="PANTHER" id="PTHR15048">
    <property type="entry name" value="STARCH-BINDING DOMAIN-CONTAINING PROTEIN 1"/>
    <property type="match status" value="1"/>
</dbReference>